<dbReference type="GO" id="GO:0005829">
    <property type="term" value="C:cytosol"/>
    <property type="evidence" value="ECO:0007669"/>
    <property type="project" value="EnsemblFungi"/>
</dbReference>
<dbReference type="OrthoDB" id="1934954at2759"/>
<dbReference type="FunFam" id="3.40.309.10:FF:000006">
    <property type="entry name" value="Gamma-glutamyl phosphate reductase"/>
    <property type="match status" value="1"/>
</dbReference>
<evidence type="ECO:0000256" key="11">
    <source>
        <dbReference type="ARBA" id="ARBA00077451"/>
    </source>
</evidence>
<protein>
    <recommendedName>
        <fullName evidence="2">glutamate-5-semialdehyde dehydrogenase</fullName>
        <ecNumber evidence="2">1.2.1.41</ecNumber>
    </recommendedName>
    <alternativeName>
        <fullName evidence="11">Glutamate-5-semialdehyde dehydrogenase</fullName>
    </alternativeName>
    <alternativeName>
        <fullName evidence="10">Glutamyl-gamma-semialdehyde dehydrogenase</fullName>
    </alternativeName>
</protein>
<evidence type="ECO:0000256" key="4">
    <source>
        <dbReference type="ARBA" id="ARBA00022650"/>
    </source>
</evidence>
<evidence type="ECO:0000256" key="8">
    <source>
        <dbReference type="ARBA" id="ARBA00059423"/>
    </source>
</evidence>
<dbReference type="Pfam" id="PF00171">
    <property type="entry name" value="Aldedh"/>
    <property type="match status" value="1"/>
</dbReference>
<dbReference type="NCBIfam" id="NF001221">
    <property type="entry name" value="PRK00197.1"/>
    <property type="match status" value="1"/>
</dbReference>
<gene>
    <name evidence="13" type="ORF">BCR33DRAFT_711887</name>
</gene>
<comment type="function">
    <text evidence="8">Catalyzes the NADPH dependent reduction of L-gamma-glutamyl 5-phosphate into L-glutamate 5-semialdehyde and phosphate. The product spontaneously undergoes cyclization to form 1-pyrroline-5-carboxylate.</text>
</comment>
<evidence type="ECO:0000313" key="13">
    <source>
        <dbReference type="EMBL" id="ORY52624.1"/>
    </source>
</evidence>
<name>A0A1Y2D0G8_9FUNG</name>
<feature type="domain" description="Aldehyde dehydrogenase" evidence="12">
    <location>
        <begin position="9"/>
        <end position="296"/>
    </location>
</feature>
<keyword evidence="3" id="KW-0028">Amino-acid biosynthesis</keyword>
<dbReference type="PROSITE" id="PS01223">
    <property type="entry name" value="PROA"/>
    <property type="match status" value="1"/>
</dbReference>
<evidence type="ECO:0000313" key="14">
    <source>
        <dbReference type="Proteomes" id="UP000193642"/>
    </source>
</evidence>
<organism evidence="13 14">
    <name type="scientific">Rhizoclosmatium globosum</name>
    <dbReference type="NCBI Taxonomy" id="329046"/>
    <lineage>
        <taxon>Eukaryota</taxon>
        <taxon>Fungi</taxon>
        <taxon>Fungi incertae sedis</taxon>
        <taxon>Chytridiomycota</taxon>
        <taxon>Chytridiomycota incertae sedis</taxon>
        <taxon>Chytridiomycetes</taxon>
        <taxon>Chytridiales</taxon>
        <taxon>Chytriomycetaceae</taxon>
        <taxon>Rhizoclosmatium</taxon>
    </lineage>
</organism>
<dbReference type="Gene3D" id="3.40.309.10">
    <property type="entry name" value="Aldehyde Dehydrogenase, Chain A, domain 2"/>
    <property type="match status" value="1"/>
</dbReference>
<dbReference type="NCBIfam" id="TIGR00407">
    <property type="entry name" value="proA"/>
    <property type="match status" value="1"/>
</dbReference>
<dbReference type="PIRSF" id="PIRSF000151">
    <property type="entry name" value="GPR"/>
    <property type="match status" value="1"/>
</dbReference>
<dbReference type="InterPro" id="IPR016163">
    <property type="entry name" value="Ald_DH_C"/>
</dbReference>
<dbReference type="InterPro" id="IPR015590">
    <property type="entry name" value="Aldehyde_DH_dom"/>
</dbReference>
<dbReference type="InterPro" id="IPR020593">
    <property type="entry name" value="G-glutamylP_reductase_CS"/>
</dbReference>
<dbReference type="Proteomes" id="UP000193642">
    <property type="component" value="Unassembled WGS sequence"/>
</dbReference>
<evidence type="ECO:0000256" key="7">
    <source>
        <dbReference type="ARBA" id="ARBA00049024"/>
    </source>
</evidence>
<evidence type="ECO:0000259" key="12">
    <source>
        <dbReference type="Pfam" id="PF00171"/>
    </source>
</evidence>
<dbReference type="PANTHER" id="PTHR11063:SF8">
    <property type="entry name" value="DELTA-1-PYRROLINE-5-CARBOXYLATE SYNTHASE"/>
    <property type="match status" value="1"/>
</dbReference>
<evidence type="ECO:0000256" key="6">
    <source>
        <dbReference type="ARBA" id="ARBA00023002"/>
    </source>
</evidence>
<dbReference type="CDD" id="cd07079">
    <property type="entry name" value="ALDH_F18-19_ProA-GPR"/>
    <property type="match status" value="1"/>
</dbReference>
<dbReference type="GO" id="GO:0055129">
    <property type="term" value="P:L-proline biosynthetic process"/>
    <property type="evidence" value="ECO:0007669"/>
    <property type="project" value="UniProtKB-UniPathway"/>
</dbReference>
<keyword evidence="4" id="KW-0641">Proline biosynthesis</keyword>
<dbReference type="InterPro" id="IPR000965">
    <property type="entry name" value="GPR_dom"/>
</dbReference>
<keyword evidence="6" id="KW-0560">Oxidoreductase</keyword>
<dbReference type="Gene3D" id="3.40.605.10">
    <property type="entry name" value="Aldehyde Dehydrogenase, Chain A, domain 1"/>
    <property type="match status" value="1"/>
</dbReference>
<dbReference type="EC" id="1.2.1.41" evidence="2"/>
<reference evidence="13 14" key="1">
    <citation type="submission" date="2016-07" db="EMBL/GenBank/DDBJ databases">
        <title>Pervasive Adenine N6-methylation of Active Genes in Fungi.</title>
        <authorList>
            <consortium name="DOE Joint Genome Institute"/>
            <person name="Mondo S.J."/>
            <person name="Dannebaum R.O."/>
            <person name="Kuo R.C."/>
            <person name="Labutti K."/>
            <person name="Haridas S."/>
            <person name="Kuo A."/>
            <person name="Salamov A."/>
            <person name="Ahrendt S.R."/>
            <person name="Lipzen A."/>
            <person name="Sullivan W."/>
            <person name="Andreopoulos W.B."/>
            <person name="Clum A."/>
            <person name="Lindquist E."/>
            <person name="Daum C."/>
            <person name="Ramamoorthy G.K."/>
            <person name="Gryganskyi A."/>
            <person name="Culley D."/>
            <person name="Magnuson J.K."/>
            <person name="James T.Y."/>
            <person name="O'Malley M.A."/>
            <person name="Stajich J.E."/>
            <person name="Spatafora J.W."/>
            <person name="Visel A."/>
            <person name="Grigoriev I.V."/>
        </authorList>
    </citation>
    <scope>NUCLEOTIDE SEQUENCE [LARGE SCALE GENOMIC DNA]</scope>
    <source>
        <strain evidence="13 14">JEL800</strain>
    </source>
</reference>
<dbReference type="STRING" id="329046.A0A1Y2D0G8"/>
<comment type="catalytic activity">
    <reaction evidence="7">
        <text>L-glutamate 5-semialdehyde + phosphate + NADP(+) = L-glutamyl 5-phosphate + NADPH + H(+)</text>
        <dbReference type="Rhea" id="RHEA:19541"/>
        <dbReference type="ChEBI" id="CHEBI:15378"/>
        <dbReference type="ChEBI" id="CHEBI:43474"/>
        <dbReference type="ChEBI" id="CHEBI:57783"/>
        <dbReference type="ChEBI" id="CHEBI:58066"/>
        <dbReference type="ChEBI" id="CHEBI:58274"/>
        <dbReference type="ChEBI" id="CHEBI:58349"/>
        <dbReference type="EC" id="1.2.1.41"/>
    </reaction>
</comment>
<evidence type="ECO:0000256" key="5">
    <source>
        <dbReference type="ARBA" id="ARBA00022857"/>
    </source>
</evidence>
<dbReference type="InterPro" id="IPR016161">
    <property type="entry name" value="Ald_DH/histidinol_DH"/>
</dbReference>
<comment type="caution">
    <text evidence="13">The sequence shown here is derived from an EMBL/GenBank/DDBJ whole genome shotgun (WGS) entry which is preliminary data.</text>
</comment>
<dbReference type="PANTHER" id="PTHR11063">
    <property type="entry name" value="GLUTAMATE SEMIALDEHYDE DEHYDROGENASE"/>
    <property type="match status" value="1"/>
</dbReference>
<dbReference type="UniPathway" id="UPA00098">
    <property type="reaction ID" value="UER00360"/>
</dbReference>
<dbReference type="AlphaFoldDB" id="A0A1Y2D0G8"/>
<dbReference type="EMBL" id="MCGO01000003">
    <property type="protein sequence ID" value="ORY52624.1"/>
    <property type="molecule type" value="Genomic_DNA"/>
</dbReference>
<sequence>MTQKRKADDAATTTEALAHAARGAALKLATATGDERTAALRRIHAALKQNADRIKAENKKDLDNAAKNNLSKQLIRRLDLSGADKFDAMLQGVLDIAEMEDPVGKTSLATRLDTGLDLYRVSCPIGVVLIIFEARPEVVVNIAALTIKSGNAVILKGGKEAQYSNAILHQIISEALSEITQSSVTKDAVLLVESRTAIDTLLQMDRYIDLVIPRGSNALVRHVQGNTRIPVLGHADGICTTYLDQNLDQESALRILIDAKTTAPSACNATETLLIHSSHLLTPFFHTLLARLTLANISLRLDPPLFTYLTPLEKQNALITEATEEDFSTEFLDTILAVRAVPTLSAAIAHINSHGSHHTDAIITTSSENADAFLRSVDSADVFWNASTRFADGFRFGFGAEIGVSTNKTHARGPVGVEGLLIYKFRLHGNGQCSGDYGVGKKEYKHEKLEVEENKFQL</sequence>
<dbReference type="SUPFAM" id="SSF53720">
    <property type="entry name" value="ALDH-like"/>
    <property type="match status" value="1"/>
</dbReference>
<dbReference type="InterPro" id="IPR012134">
    <property type="entry name" value="Glu-5-SA_DH"/>
</dbReference>
<dbReference type="InterPro" id="IPR016162">
    <property type="entry name" value="Ald_DH_N"/>
</dbReference>
<keyword evidence="5" id="KW-0521">NADP</keyword>
<evidence type="ECO:0000256" key="10">
    <source>
        <dbReference type="ARBA" id="ARBA00075718"/>
    </source>
</evidence>
<dbReference type="GO" id="GO:0004350">
    <property type="term" value="F:glutamate-5-semialdehyde dehydrogenase activity"/>
    <property type="evidence" value="ECO:0007669"/>
    <property type="project" value="UniProtKB-EC"/>
</dbReference>
<keyword evidence="14" id="KW-1185">Reference proteome</keyword>
<evidence type="ECO:0000256" key="1">
    <source>
        <dbReference type="ARBA" id="ARBA00004985"/>
    </source>
</evidence>
<evidence type="ECO:0000256" key="9">
    <source>
        <dbReference type="ARBA" id="ARBA00060997"/>
    </source>
</evidence>
<dbReference type="GO" id="GO:0050661">
    <property type="term" value="F:NADP binding"/>
    <property type="evidence" value="ECO:0007669"/>
    <property type="project" value="InterPro"/>
</dbReference>
<proteinExistence type="inferred from homology"/>
<dbReference type="HAMAP" id="MF_00412">
    <property type="entry name" value="ProA"/>
    <property type="match status" value="1"/>
</dbReference>
<comment type="pathway">
    <text evidence="1">Amino-acid biosynthesis; L-proline biosynthesis; L-glutamate 5-semialdehyde from L-glutamate: step 2/2.</text>
</comment>
<evidence type="ECO:0000256" key="2">
    <source>
        <dbReference type="ARBA" id="ARBA00013002"/>
    </source>
</evidence>
<evidence type="ECO:0000256" key="3">
    <source>
        <dbReference type="ARBA" id="ARBA00022605"/>
    </source>
</evidence>
<accession>A0A1Y2D0G8</accession>
<comment type="similarity">
    <text evidence="9">Belongs to the gamma-glutamyl phosphate reductase family.</text>
</comment>